<evidence type="ECO:0000256" key="3">
    <source>
        <dbReference type="ARBA" id="ARBA00022491"/>
    </source>
</evidence>
<dbReference type="GeneID" id="24623220"/>
<evidence type="ECO:0000256" key="1">
    <source>
        <dbReference type="ARBA" id="ARBA00003563"/>
    </source>
</evidence>
<organism evidence="5 6">
    <name type="scientific">Erwinia phage phiEa2809</name>
    <dbReference type="NCBI Taxonomy" id="1564096"/>
    <lineage>
        <taxon>Viruses</taxon>
        <taxon>Duplodnaviria</taxon>
        <taxon>Heunggongvirae</taxon>
        <taxon>Uroviricota</taxon>
        <taxon>Caudoviricetes</taxon>
        <taxon>Pantevenvirales</taxon>
        <taxon>Ackermannviridae</taxon>
        <taxon>Nezavisimistyvirus</taxon>
        <taxon>Nezavisimistyvirus Ea2809</taxon>
    </lineage>
</organism>
<dbReference type="EMBL" id="KP037007">
    <property type="protein sequence ID" value="AIX13101.1"/>
    <property type="molecule type" value="Genomic_DNA"/>
</dbReference>
<dbReference type="OrthoDB" id="14181at10239"/>
<name>A0A0A0YVI9_9CAUD</name>
<evidence type="ECO:0000256" key="4">
    <source>
        <dbReference type="ARBA" id="ARBA00022845"/>
    </source>
</evidence>
<comment type="function">
    <text evidence="1">Controls the translation of a number of proteins (such as regA itself, rIIB and at least 35 others) by binding to their mRNA.</text>
</comment>
<dbReference type="InterPro" id="IPR036516">
    <property type="entry name" value="Transl_repress_RegA_sf"/>
</dbReference>
<dbReference type="Proteomes" id="UP000030322">
    <property type="component" value="Segment"/>
</dbReference>
<protein>
    <recommendedName>
        <fullName evidence="2">Translation repressor protein</fullName>
    </recommendedName>
</protein>
<evidence type="ECO:0000256" key="2">
    <source>
        <dbReference type="ARBA" id="ARBA00017936"/>
    </source>
</evidence>
<dbReference type="Gene3D" id="3.30.70.650">
    <property type="entry name" value="Translation repressor RegA"/>
    <property type="match status" value="1"/>
</dbReference>
<dbReference type="KEGG" id="vg:24623220"/>
<keyword evidence="4" id="KW-0810">Translation regulation</keyword>
<keyword evidence="6" id="KW-1185">Reference proteome</keyword>
<dbReference type="RefSeq" id="YP_009147605.1">
    <property type="nucleotide sequence ID" value="NC_027340.1"/>
</dbReference>
<dbReference type="InterPro" id="IPR002702">
    <property type="entry name" value="Transl_repress_RegA"/>
</dbReference>
<reference evidence="5 6" key="1">
    <citation type="submission" date="2014-10" db="EMBL/GenBank/DDBJ databases">
        <title>Characterization of a new ViI-like Erwinia amylovora bacteriophage.</title>
        <authorList>
            <person name="Lagonenko A.L."/>
            <person name="Valentovich L.N."/>
        </authorList>
    </citation>
    <scope>NUCLEOTIDE SEQUENCE [LARGE SCALE GENOMIC DNA]</scope>
</reference>
<dbReference type="SUPFAM" id="SSF55064">
    <property type="entry name" value="Translational regulator protein regA"/>
    <property type="match status" value="1"/>
</dbReference>
<sequence>MVEVELAEGKSRDPFLSTLETLSRIGIHIRKDEDPEDRTLYQTCHILHKAGRYYIVHFKHLFMLDGKINGFYREDILRMNQIIRLLADWGLYTIKHPEQMTDFAGMNHIKVVKHGDVSKWKLVPKYRMQHKRKRTDLNRKD</sequence>
<evidence type="ECO:0000313" key="6">
    <source>
        <dbReference type="Proteomes" id="UP000030322"/>
    </source>
</evidence>
<keyword evidence="3" id="KW-0678">Repressor</keyword>
<dbReference type="Pfam" id="PF01818">
    <property type="entry name" value="Translat_reg"/>
    <property type="match status" value="1"/>
</dbReference>
<proteinExistence type="predicted"/>
<accession>A0A0A0YVI9</accession>
<evidence type="ECO:0000313" key="5">
    <source>
        <dbReference type="EMBL" id="AIX13101.1"/>
    </source>
</evidence>
<dbReference type="GO" id="GO:0003723">
    <property type="term" value="F:RNA binding"/>
    <property type="evidence" value="ECO:0007669"/>
    <property type="project" value="InterPro"/>
</dbReference>
<gene>
    <name evidence="5" type="ORF">NW77_093</name>
</gene>